<dbReference type="RefSeq" id="WP_272750111.1">
    <property type="nucleotide sequence ID" value="NZ_JAQQLF010000001.1"/>
</dbReference>
<comment type="caution">
    <text evidence="2">The sequence shown here is derived from an EMBL/GenBank/DDBJ whole genome shotgun (WGS) entry which is preliminary data.</text>
</comment>
<evidence type="ECO:0000256" key="1">
    <source>
        <dbReference type="SAM" id="SignalP"/>
    </source>
</evidence>
<dbReference type="Proteomes" id="UP001219956">
    <property type="component" value="Unassembled WGS sequence"/>
</dbReference>
<dbReference type="Gene3D" id="3.40.50.2300">
    <property type="match status" value="2"/>
</dbReference>
<feature type="chain" id="PRO_5047294969" evidence="1">
    <location>
        <begin position="20"/>
        <end position="325"/>
    </location>
</feature>
<accession>A0ABT5ISS2</accession>
<keyword evidence="1" id="KW-0732">Signal</keyword>
<dbReference type="InterPro" id="IPR007487">
    <property type="entry name" value="ABC_transpt-TYRBP-like"/>
</dbReference>
<sequence length="325" mass="35967">MTRHLAGLCLAFLFACAQAAPTVMLVDSYHAGYAWSQAWRGALVRTLGSSVQFVYAELDSKRLPRDQLEPRAAQILAQIQRQQPQLVLVADDAALRFVGTRLAGTRTPVVYLGINQNPRHYLQDHAANVTGVLERPLIRRNINLMRQLVPGMQRVLLLFDNDLTSEVIQEELFGRANTLQDGAVQIDLVRTIDYADWQRQVSQAGSRYQAIWTGLYQTLRDSNGKLVPDSEVIAWTAANSKLPLFAFWDFAIGPDKAIGGLVLSGSDQGSLAAGLVQQILFQHRQPGSLFPLNGGSGRLLFSRRALQRFGLALPPAWVGQVQLIE</sequence>
<organism evidence="2 3">
    <name type="scientific">Vogesella aquatica</name>
    <dbReference type="NCBI Taxonomy" id="2984206"/>
    <lineage>
        <taxon>Bacteria</taxon>
        <taxon>Pseudomonadati</taxon>
        <taxon>Pseudomonadota</taxon>
        <taxon>Betaproteobacteria</taxon>
        <taxon>Neisseriales</taxon>
        <taxon>Chromobacteriaceae</taxon>
        <taxon>Vogesella</taxon>
    </lineage>
</organism>
<dbReference type="PANTHER" id="PTHR35271:SF1">
    <property type="entry name" value="ABC TRANSPORTER, SUBSTRATE-BINDING LIPOPROTEIN"/>
    <property type="match status" value="1"/>
</dbReference>
<keyword evidence="3" id="KW-1185">Reference proteome</keyword>
<gene>
    <name evidence="2" type="ORF">PQU95_00085</name>
</gene>
<name>A0ABT5ISS2_9NEIS</name>
<dbReference type="Pfam" id="PF04392">
    <property type="entry name" value="ABC_sub_bind"/>
    <property type="match status" value="1"/>
</dbReference>
<dbReference type="EMBL" id="JAQQLF010000001">
    <property type="protein sequence ID" value="MDC7715616.1"/>
    <property type="molecule type" value="Genomic_DNA"/>
</dbReference>
<proteinExistence type="predicted"/>
<reference evidence="2 3" key="1">
    <citation type="submission" date="2023-01" db="EMBL/GenBank/DDBJ databases">
        <title>Novel species of the genus Vogesella isolated from rivers.</title>
        <authorList>
            <person name="Lu H."/>
        </authorList>
    </citation>
    <scope>NUCLEOTIDE SEQUENCE [LARGE SCALE GENOMIC DNA]</scope>
    <source>
        <strain evidence="2 3">DC21W</strain>
    </source>
</reference>
<dbReference type="PROSITE" id="PS51257">
    <property type="entry name" value="PROKAR_LIPOPROTEIN"/>
    <property type="match status" value="1"/>
</dbReference>
<evidence type="ECO:0000313" key="3">
    <source>
        <dbReference type="Proteomes" id="UP001219956"/>
    </source>
</evidence>
<feature type="signal peptide" evidence="1">
    <location>
        <begin position="1"/>
        <end position="19"/>
    </location>
</feature>
<evidence type="ECO:0000313" key="2">
    <source>
        <dbReference type="EMBL" id="MDC7715616.1"/>
    </source>
</evidence>
<protein>
    <submittedName>
        <fullName evidence="2">ABC transporter substrate binding protein</fullName>
    </submittedName>
</protein>
<dbReference type="PANTHER" id="PTHR35271">
    <property type="entry name" value="ABC TRANSPORTER, SUBSTRATE-BINDING LIPOPROTEIN-RELATED"/>
    <property type="match status" value="1"/>
</dbReference>